<dbReference type="OrthoDB" id="4481821at2"/>
<dbReference type="Pfam" id="PF13561">
    <property type="entry name" value="adh_short_C2"/>
    <property type="match status" value="1"/>
</dbReference>
<dbReference type="EMBL" id="LR134355">
    <property type="protein sequence ID" value="VEG46766.1"/>
    <property type="molecule type" value="Genomic_DNA"/>
</dbReference>
<dbReference type="Gene3D" id="3.40.50.720">
    <property type="entry name" value="NAD(P)-binding Rossmann-like Domain"/>
    <property type="match status" value="1"/>
</dbReference>
<keyword evidence="2 3" id="KW-0560">Oxidoreductase</keyword>
<dbReference type="SUPFAM" id="SSF51735">
    <property type="entry name" value="NAD(P)-binding Rossmann-fold domains"/>
    <property type="match status" value="1"/>
</dbReference>
<gene>
    <name evidence="3" type="primary">pldh-t_1</name>
    <name evidence="3" type="ORF">NCTC10485_01258</name>
</gene>
<dbReference type="InterPro" id="IPR020904">
    <property type="entry name" value="Sc_DH/Rdtase_CS"/>
</dbReference>
<evidence type="ECO:0000313" key="4">
    <source>
        <dbReference type="Proteomes" id="UP000282551"/>
    </source>
</evidence>
<organism evidence="3 4">
    <name type="scientific">Mycolicibacterium chitae</name>
    <name type="common">Mycobacterium chitae</name>
    <dbReference type="NCBI Taxonomy" id="1792"/>
    <lineage>
        <taxon>Bacteria</taxon>
        <taxon>Bacillati</taxon>
        <taxon>Actinomycetota</taxon>
        <taxon>Actinomycetes</taxon>
        <taxon>Mycobacteriales</taxon>
        <taxon>Mycobacteriaceae</taxon>
        <taxon>Mycolicibacterium</taxon>
    </lineage>
</organism>
<dbReference type="PANTHER" id="PTHR24321">
    <property type="entry name" value="DEHYDROGENASES, SHORT CHAIN"/>
    <property type="match status" value="1"/>
</dbReference>
<dbReference type="PRINTS" id="PR00080">
    <property type="entry name" value="SDRFAMILY"/>
</dbReference>
<name>A0A3S5EI70_MYCCI</name>
<evidence type="ECO:0000313" key="3">
    <source>
        <dbReference type="EMBL" id="VEG46766.1"/>
    </source>
</evidence>
<comment type="similarity">
    <text evidence="1">Belongs to the short-chain dehydrogenases/reductases (SDR) family.</text>
</comment>
<evidence type="ECO:0000256" key="2">
    <source>
        <dbReference type="ARBA" id="ARBA00023002"/>
    </source>
</evidence>
<keyword evidence="4" id="KW-1185">Reference proteome</keyword>
<dbReference type="InterPro" id="IPR036291">
    <property type="entry name" value="NAD(P)-bd_dom_sf"/>
</dbReference>
<proteinExistence type="inferred from homology"/>
<accession>A0A3S5EI70</accession>
<dbReference type="GO" id="GO:0050235">
    <property type="term" value="F:pyridoxal 4-dehydrogenase activity"/>
    <property type="evidence" value="ECO:0007669"/>
    <property type="project" value="UniProtKB-EC"/>
</dbReference>
<dbReference type="PRINTS" id="PR00081">
    <property type="entry name" value="GDHRDH"/>
</dbReference>
<dbReference type="AlphaFoldDB" id="A0A3S5EI70"/>
<sequence length="254" mass="26331">MPRSDQSDIRLSDGRLAGRVVVVTGAAAGLGEGIARRMSAEGATVVGLDVAPPPGDAGAIVYLECDVADPDSVSASIAEVADRFGGVDVVVNNAGLLSGRASLLEATPQELHRYFSVNAVGALLVVQAAFPHLRDSAHRGRIINVASRTFFTGGAGLVGYVASKGALMGMTRVMAREFGEHRICVNAVIPAQVDTPGTRAHSDDDVFRKTMSAQVIQDFVTPDDFAGLVAFLAGPDARMITGQSIVCDGGGLFH</sequence>
<protein>
    <submittedName>
        <fullName evidence="3">Dehydrogenase</fullName>
        <ecNumber evidence="3">1.1.1.107</ecNumber>
    </submittedName>
</protein>
<reference evidence="3 4" key="1">
    <citation type="submission" date="2018-12" db="EMBL/GenBank/DDBJ databases">
        <authorList>
            <consortium name="Pathogen Informatics"/>
        </authorList>
    </citation>
    <scope>NUCLEOTIDE SEQUENCE [LARGE SCALE GENOMIC DNA]</scope>
    <source>
        <strain evidence="3 4">NCTC10485</strain>
    </source>
</reference>
<dbReference type="Proteomes" id="UP000282551">
    <property type="component" value="Chromosome"/>
</dbReference>
<dbReference type="InterPro" id="IPR002347">
    <property type="entry name" value="SDR_fam"/>
</dbReference>
<dbReference type="FunFam" id="3.40.50.720:FF:000084">
    <property type="entry name" value="Short-chain dehydrogenase reductase"/>
    <property type="match status" value="1"/>
</dbReference>
<dbReference type="PANTHER" id="PTHR24321:SF8">
    <property type="entry name" value="ESTRADIOL 17-BETA-DEHYDROGENASE 8-RELATED"/>
    <property type="match status" value="1"/>
</dbReference>
<dbReference type="PROSITE" id="PS00061">
    <property type="entry name" value="ADH_SHORT"/>
    <property type="match status" value="1"/>
</dbReference>
<evidence type="ECO:0000256" key="1">
    <source>
        <dbReference type="ARBA" id="ARBA00006484"/>
    </source>
</evidence>
<dbReference type="RefSeq" id="WP_126332932.1">
    <property type="nucleotide sequence ID" value="NZ_AP022604.1"/>
</dbReference>
<dbReference type="CDD" id="cd05233">
    <property type="entry name" value="SDR_c"/>
    <property type="match status" value="1"/>
</dbReference>
<dbReference type="EC" id="1.1.1.107" evidence="3"/>